<comment type="similarity">
    <text evidence="2 8">Belongs to the peptidase A24 family.</text>
</comment>
<evidence type="ECO:0000256" key="4">
    <source>
        <dbReference type="ARBA" id="ARBA00022519"/>
    </source>
</evidence>
<dbReference type="InterPro" id="IPR010627">
    <property type="entry name" value="Prepilin_pept_A24_N"/>
</dbReference>
<dbReference type="GO" id="GO:0032259">
    <property type="term" value="P:methylation"/>
    <property type="evidence" value="ECO:0007669"/>
    <property type="project" value="UniProtKB-KW"/>
</dbReference>
<comment type="catalytic activity">
    <reaction evidence="9">
        <text>Typically cleaves a -Gly-|-Phe- bond to release an N-terminal, basic peptide of 5-8 residues from type IV prepilin, and then N-methylates the new N-terminal amino group, the methyl donor being S-adenosyl-L-methionine.</text>
        <dbReference type="EC" id="3.4.23.43"/>
    </reaction>
</comment>
<keyword evidence="9" id="KW-0645">Protease</keyword>
<sequence length="257" mass="29004">MTEVLWVFVFIIGIVLGSFANVLVHRLPLMIMNNDNETKSASPFNLAKPASHCPCCQAPLRWWQNIPVLSFLVLGARCGLCRARIPWRYLLIELGSGVFALYCFWWFGASFDALMWFFFLYVAWVAAWIDAEHFLLPDVLTLLLLWVALLWKAIVYPDLLREAVLGAALAYSLLRAVYEVHLFFSKRQGMGMGDMKLFAAIGAWFGLVHVPNVLLVACATALLYAVYARMRHHAHMIPLGPFLTLGAVVVLVLSHHL</sequence>
<evidence type="ECO:0000313" key="14">
    <source>
        <dbReference type="Proteomes" id="UP000294480"/>
    </source>
</evidence>
<accession>A0A4R6Y4B8</accession>
<feature type="domain" description="Prepilin type IV endopeptidase peptidase" evidence="11">
    <location>
        <begin position="118"/>
        <end position="226"/>
    </location>
</feature>
<evidence type="ECO:0000256" key="3">
    <source>
        <dbReference type="ARBA" id="ARBA00022475"/>
    </source>
</evidence>
<evidence type="ECO:0000256" key="9">
    <source>
        <dbReference type="RuleBase" id="RU003794"/>
    </source>
</evidence>
<dbReference type="PRINTS" id="PR00864">
    <property type="entry name" value="PREPILNPTASE"/>
</dbReference>
<evidence type="ECO:0000256" key="1">
    <source>
        <dbReference type="ARBA" id="ARBA00004429"/>
    </source>
</evidence>
<evidence type="ECO:0000259" key="12">
    <source>
        <dbReference type="Pfam" id="PF06750"/>
    </source>
</evidence>
<feature type="transmembrane region" description="Helical" evidence="10">
    <location>
        <begin position="163"/>
        <end position="185"/>
    </location>
</feature>
<feature type="transmembrane region" description="Helical" evidence="10">
    <location>
        <begin position="6"/>
        <end position="24"/>
    </location>
</feature>
<dbReference type="AlphaFoldDB" id="A0A4R6Y4B8"/>
<dbReference type="Gene3D" id="1.20.120.1220">
    <property type="match status" value="1"/>
</dbReference>
<gene>
    <name evidence="13" type="ORF">DFR44_1344</name>
</gene>
<evidence type="ECO:0000256" key="8">
    <source>
        <dbReference type="RuleBase" id="RU003793"/>
    </source>
</evidence>
<keyword evidence="9" id="KW-0378">Hydrolase</keyword>
<dbReference type="InterPro" id="IPR014032">
    <property type="entry name" value="Peptidase_A24A_bac"/>
</dbReference>
<dbReference type="GO" id="GO:0004190">
    <property type="term" value="F:aspartic-type endopeptidase activity"/>
    <property type="evidence" value="ECO:0007669"/>
    <property type="project" value="UniProtKB-EC"/>
</dbReference>
<dbReference type="GO" id="GO:0008168">
    <property type="term" value="F:methyltransferase activity"/>
    <property type="evidence" value="ECO:0007669"/>
    <property type="project" value="UniProtKB-KW"/>
</dbReference>
<keyword evidence="9" id="KW-0808">Transferase</keyword>
<dbReference type="Pfam" id="PF01478">
    <property type="entry name" value="Peptidase_A24"/>
    <property type="match status" value="1"/>
</dbReference>
<dbReference type="Proteomes" id="UP000294480">
    <property type="component" value="Unassembled WGS sequence"/>
</dbReference>
<comment type="function">
    <text evidence="9">Plays an essential role in type IV pili and type II pseudopili formation by proteolytically removing the leader sequence from substrate proteins and subsequently monomethylating the alpha-amino group of the newly exposed N-terminal phenylalanine.</text>
</comment>
<name>A0A4R6Y4B8_9BURK</name>
<keyword evidence="4" id="KW-0997">Cell inner membrane</keyword>
<dbReference type="EC" id="2.1.1.-" evidence="9"/>
<dbReference type="Pfam" id="PF06750">
    <property type="entry name" value="A24_N_bact"/>
    <property type="match status" value="1"/>
</dbReference>
<keyword evidence="7 10" id="KW-0472">Membrane</keyword>
<reference evidence="13 14" key="1">
    <citation type="submission" date="2019-03" db="EMBL/GenBank/DDBJ databases">
        <title>Genomic Encyclopedia of Type Strains, Phase IV (KMG-IV): sequencing the most valuable type-strain genomes for metagenomic binning, comparative biology and taxonomic classification.</title>
        <authorList>
            <person name="Goeker M."/>
        </authorList>
    </citation>
    <scope>NUCLEOTIDE SEQUENCE [LARGE SCALE GENOMIC DNA]</scope>
    <source>
        <strain evidence="13 14">DSM 102852</strain>
    </source>
</reference>
<dbReference type="EMBL" id="SNZE01000034">
    <property type="protein sequence ID" value="TDR28810.1"/>
    <property type="molecule type" value="Genomic_DNA"/>
</dbReference>
<feature type="transmembrane region" description="Helical" evidence="10">
    <location>
        <begin position="87"/>
        <end position="107"/>
    </location>
</feature>
<keyword evidence="3" id="KW-1003">Cell membrane</keyword>
<evidence type="ECO:0000259" key="11">
    <source>
        <dbReference type="Pfam" id="PF01478"/>
    </source>
</evidence>
<dbReference type="PANTHER" id="PTHR30487:SF0">
    <property type="entry name" value="PREPILIN LEADER PEPTIDASE_N-METHYLTRANSFERASE-RELATED"/>
    <property type="match status" value="1"/>
</dbReference>
<feature type="transmembrane region" description="Helical" evidence="10">
    <location>
        <begin position="233"/>
        <end position="253"/>
    </location>
</feature>
<evidence type="ECO:0000256" key="7">
    <source>
        <dbReference type="ARBA" id="ARBA00023136"/>
    </source>
</evidence>
<protein>
    <recommendedName>
        <fullName evidence="9">Prepilin leader peptidase/N-methyltransferase</fullName>
        <ecNumber evidence="9">2.1.1.-</ecNumber>
        <ecNumber evidence="9">3.4.23.43</ecNumber>
    </recommendedName>
</protein>
<keyword evidence="6 10" id="KW-1133">Transmembrane helix</keyword>
<proteinExistence type="inferred from homology"/>
<feature type="domain" description="Prepilin peptidase A24 N-terminal" evidence="12">
    <location>
        <begin position="11"/>
        <end position="107"/>
    </location>
</feature>
<evidence type="ECO:0000256" key="6">
    <source>
        <dbReference type="ARBA" id="ARBA00022989"/>
    </source>
</evidence>
<dbReference type="PANTHER" id="PTHR30487">
    <property type="entry name" value="TYPE 4 PREPILIN-LIKE PROTEINS LEADER PEPTIDE-PROCESSING ENZYME"/>
    <property type="match status" value="1"/>
</dbReference>
<evidence type="ECO:0000256" key="5">
    <source>
        <dbReference type="ARBA" id="ARBA00022692"/>
    </source>
</evidence>
<comment type="caution">
    <text evidence="13">The sequence shown here is derived from an EMBL/GenBank/DDBJ whole genome shotgun (WGS) entry which is preliminary data.</text>
</comment>
<dbReference type="RefSeq" id="WP_133621508.1">
    <property type="nucleotide sequence ID" value="NZ_SNZE01000034.1"/>
</dbReference>
<dbReference type="OrthoDB" id="9789291at2"/>
<dbReference type="GO" id="GO:0006465">
    <property type="term" value="P:signal peptide processing"/>
    <property type="evidence" value="ECO:0007669"/>
    <property type="project" value="TreeGrafter"/>
</dbReference>
<evidence type="ECO:0000256" key="2">
    <source>
        <dbReference type="ARBA" id="ARBA00005801"/>
    </source>
</evidence>
<organism evidence="13 14">
    <name type="scientific">Hydromonas duriensis</name>
    <dbReference type="NCBI Taxonomy" id="1527608"/>
    <lineage>
        <taxon>Bacteria</taxon>
        <taxon>Pseudomonadati</taxon>
        <taxon>Pseudomonadota</taxon>
        <taxon>Betaproteobacteria</taxon>
        <taxon>Burkholderiales</taxon>
        <taxon>Burkholderiaceae</taxon>
        <taxon>Hydromonas</taxon>
    </lineage>
</organism>
<keyword evidence="5 9" id="KW-0812">Transmembrane</keyword>
<dbReference type="GO" id="GO:0005886">
    <property type="term" value="C:plasma membrane"/>
    <property type="evidence" value="ECO:0007669"/>
    <property type="project" value="UniProtKB-SubCell"/>
</dbReference>
<feature type="transmembrane region" description="Helical" evidence="10">
    <location>
        <begin position="197"/>
        <end position="227"/>
    </location>
</feature>
<keyword evidence="14" id="KW-1185">Reference proteome</keyword>
<keyword evidence="9" id="KW-0489">Methyltransferase</keyword>
<dbReference type="InterPro" id="IPR050882">
    <property type="entry name" value="Prepilin_peptidase/N-MTase"/>
</dbReference>
<comment type="subcellular location">
    <subcellularLocation>
        <location evidence="1">Cell inner membrane</location>
        <topology evidence="1">Multi-pass membrane protein</topology>
    </subcellularLocation>
    <subcellularLocation>
        <location evidence="9">Cell membrane</location>
        <topology evidence="9">Multi-pass membrane protein</topology>
    </subcellularLocation>
</comment>
<dbReference type="InterPro" id="IPR000045">
    <property type="entry name" value="Prepilin_IV_endopep_pep"/>
</dbReference>
<keyword evidence="9" id="KW-0511">Multifunctional enzyme</keyword>
<evidence type="ECO:0000256" key="10">
    <source>
        <dbReference type="SAM" id="Phobius"/>
    </source>
</evidence>
<dbReference type="EC" id="3.4.23.43" evidence="9"/>
<evidence type="ECO:0000313" key="13">
    <source>
        <dbReference type="EMBL" id="TDR28810.1"/>
    </source>
</evidence>
<feature type="transmembrane region" description="Helical" evidence="10">
    <location>
        <begin position="134"/>
        <end position="151"/>
    </location>
</feature>